<dbReference type="Proteomes" id="UP001152795">
    <property type="component" value="Unassembled WGS sequence"/>
</dbReference>
<evidence type="ECO:0000313" key="1">
    <source>
        <dbReference type="EMBL" id="CAB4041508.1"/>
    </source>
</evidence>
<dbReference type="OrthoDB" id="5980601at2759"/>
<proteinExistence type="predicted"/>
<gene>
    <name evidence="1" type="ORF">PACLA_8A086939</name>
</gene>
<reference evidence="1" key="1">
    <citation type="submission" date="2020-04" db="EMBL/GenBank/DDBJ databases">
        <authorList>
            <person name="Alioto T."/>
            <person name="Alioto T."/>
            <person name="Gomez Garrido J."/>
        </authorList>
    </citation>
    <scope>NUCLEOTIDE SEQUENCE</scope>
    <source>
        <strain evidence="1">A484AB</strain>
    </source>
</reference>
<comment type="caution">
    <text evidence="1">The sequence shown here is derived from an EMBL/GenBank/DDBJ whole genome shotgun (WGS) entry which is preliminary data.</text>
</comment>
<sequence length="187" mass="21052">VDLKSCTSRGLTIQSGNRTIRNKEVVSEEIKREMGLHDDEGKRKRGCVDAKWTGKCTEIMESDARFLLEFDKVQNGLQKAWGSKDYLINPFQVICPLCGEIRVISKMNQPQEIINHIKDAHESKMPSASSVAMKRLQAWKQNNFVTEQQLDNVAELSPELLKDPTTIIKNPMVRACVLARGIVEGAV</sequence>
<dbReference type="AlphaFoldDB" id="A0A6S7KCM3"/>
<dbReference type="EMBL" id="CACRXK020028430">
    <property type="protein sequence ID" value="CAB4041508.1"/>
    <property type="molecule type" value="Genomic_DNA"/>
</dbReference>
<organism evidence="1 2">
    <name type="scientific">Paramuricea clavata</name>
    <name type="common">Red gorgonian</name>
    <name type="synonym">Violescent sea-whip</name>
    <dbReference type="NCBI Taxonomy" id="317549"/>
    <lineage>
        <taxon>Eukaryota</taxon>
        <taxon>Metazoa</taxon>
        <taxon>Cnidaria</taxon>
        <taxon>Anthozoa</taxon>
        <taxon>Octocorallia</taxon>
        <taxon>Malacalcyonacea</taxon>
        <taxon>Plexauridae</taxon>
        <taxon>Paramuricea</taxon>
    </lineage>
</organism>
<keyword evidence="2" id="KW-1185">Reference proteome</keyword>
<accession>A0A6S7KCM3</accession>
<evidence type="ECO:0000313" key="2">
    <source>
        <dbReference type="Proteomes" id="UP001152795"/>
    </source>
</evidence>
<protein>
    <submittedName>
        <fullName evidence="1">Uncharacterized protein</fullName>
    </submittedName>
</protein>
<feature type="non-terminal residue" evidence="1">
    <location>
        <position position="1"/>
    </location>
</feature>
<name>A0A6S7KCM3_PARCT</name>